<proteinExistence type="predicted"/>
<name>A0AAN8X2H2_HALRR</name>
<dbReference type="AlphaFoldDB" id="A0AAN8X2H2"/>
<comment type="caution">
    <text evidence="1">The sequence shown here is derived from an EMBL/GenBank/DDBJ whole genome shotgun (WGS) entry which is preliminary data.</text>
</comment>
<organism evidence="1 2">
    <name type="scientific">Halocaridina rubra</name>
    <name type="common">Hawaiian red shrimp</name>
    <dbReference type="NCBI Taxonomy" id="373956"/>
    <lineage>
        <taxon>Eukaryota</taxon>
        <taxon>Metazoa</taxon>
        <taxon>Ecdysozoa</taxon>
        <taxon>Arthropoda</taxon>
        <taxon>Crustacea</taxon>
        <taxon>Multicrustacea</taxon>
        <taxon>Malacostraca</taxon>
        <taxon>Eumalacostraca</taxon>
        <taxon>Eucarida</taxon>
        <taxon>Decapoda</taxon>
        <taxon>Pleocyemata</taxon>
        <taxon>Caridea</taxon>
        <taxon>Atyoidea</taxon>
        <taxon>Atyidae</taxon>
        <taxon>Halocaridina</taxon>
    </lineage>
</organism>
<gene>
    <name evidence="1" type="ORF">SK128_022076</name>
</gene>
<accession>A0AAN8X2H2</accession>
<keyword evidence="2" id="KW-1185">Reference proteome</keyword>
<evidence type="ECO:0000313" key="2">
    <source>
        <dbReference type="Proteomes" id="UP001381693"/>
    </source>
</evidence>
<dbReference type="Proteomes" id="UP001381693">
    <property type="component" value="Unassembled WGS sequence"/>
</dbReference>
<dbReference type="EMBL" id="JAXCGZ010009555">
    <property type="protein sequence ID" value="KAK7076771.1"/>
    <property type="molecule type" value="Genomic_DNA"/>
</dbReference>
<sequence length="73" mass="8030">MKNNNIAVIRGHMHSKTSHPSLILATIIRDDAAFHSTTHLFISSLTNRATPYLPLPLSTPETLPITLTNTVLL</sequence>
<reference evidence="1 2" key="1">
    <citation type="submission" date="2023-11" db="EMBL/GenBank/DDBJ databases">
        <title>Halocaridina rubra genome assembly.</title>
        <authorList>
            <person name="Smith C."/>
        </authorList>
    </citation>
    <scope>NUCLEOTIDE SEQUENCE [LARGE SCALE GENOMIC DNA]</scope>
    <source>
        <strain evidence="1">EP-1</strain>
        <tissue evidence="1">Whole</tissue>
    </source>
</reference>
<evidence type="ECO:0000313" key="1">
    <source>
        <dbReference type="EMBL" id="KAK7076771.1"/>
    </source>
</evidence>
<protein>
    <submittedName>
        <fullName evidence="1">Uncharacterized protein</fullName>
    </submittedName>
</protein>